<organism evidence="1 2">
    <name type="scientific">Candida boidinii</name>
    <name type="common">Yeast</name>
    <dbReference type="NCBI Taxonomy" id="5477"/>
    <lineage>
        <taxon>Eukaryota</taxon>
        <taxon>Fungi</taxon>
        <taxon>Dikarya</taxon>
        <taxon>Ascomycota</taxon>
        <taxon>Saccharomycotina</taxon>
        <taxon>Pichiomycetes</taxon>
        <taxon>Pichiales</taxon>
        <taxon>Pichiaceae</taxon>
        <taxon>Ogataea</taxon>
        <taxon>Ogataea/Candida clade</taxon>
    </lineage>
</organism>
<sequence length="138" mass="16184">MNETEEEEEEEEGDLLFSKLNIREEDIGNDSDDDEIRDITMDYALDDNNDDDLYMKDTFSNVIGTDETFYDNPPYFHNNHQINTLMTQNMNMHSNMTQDEDISMNETVNDTTINDIDDNGDGDSDTRLPYAIRYKYSY</sequence>
<protein>
    <submittedName>
        <fullName evidence="1">Unnamed protein product</fullName>
    </submittedName>
</protein>
<reference evidence="1" key="1">
    <citation type="submission" date="2023-04" db="EMBL/GenBank/DDBJ databases">
        <title>Candida boidinii NBRC 1967.</title>
        <authorList>
            <person name="Ichikawa N."/>
            <person name="Sato H."/>
            <person name="Tonouchi N."/>
        </authorList>
    </citation>
    <scope>NUCLEOTIDE SEQUENCE</scope>
    <source>
        <strain evidence="1">NBRC 1967</strain>
    </source>
</reference>
<comment type="caution">
    <text evidence="1">The sequence shown here is derived from an EMBL/GenBank/DDBJ whole genome shotgun (WGS) entry which is preliminary data.</text>
</comment>
<evidence type="ECO:0000313" key="1">
    <source>
        <dbReference type="EMBL" id="GME99220.1"/>
    </source>
</evidence>
<dbReference type="EMBL" id="BSXV01003877">
    <property type="protein sequence ID" value="GME99220.1"/>
    <property type="molecule type" value="Genomic_DNA"/>
</dbReference>
<evidence type="ECO:0000313" key="2">
    <source>
        <dbReference type="Proteomes" id="UP001165101"/>
    </source>
</evidence>
<accession>A0ACB5U1K3</accession>
<proteinExistence type="predicted"/>
<name>A0ACB5U1K3_CANBO</name>
<dbReference type="Proteomes" id="UP001165101">
    <property type="component" value="Unassembled WGS sequence"/>
</dbReference>
<gene>
    <name evidence="1" type="ORF">Cboi01_000522000</name>
</gene>
<keyword evidence="2" id="KW-1185">Reference proteome</keyword>